<gene>
    <name evidence="3" type="ORF">PHISCL_09315</name>
</gene>
<dbReference type="Gene3D" id="3.40.720.10">
    <property type="entry name" value="Alkaline Phosphatase, subunit A"/>
    <property type="match status" value="1"/>
</dbReference>
<sequence length="627" mass="70047">MATFLGGLALGLLALSSPVSGGSLKDIEHVIIFMQENRSWNSYFGTMAGVRGFNDPNVQVNSDGLPVWYQQVDPDMSDETKTLLPWYLGYNGDNDAIQCMTAGSNGYKSNQAALNHGLNNHWARSNTPWSWGYYKRNDIPVQFAIAEGWTTGDMYQESYITATNPNRVSLVSGSINVPGSPQKPDEGGVYLDNNETPGCPMPGVSCYPLKWKTIYEFYQKAGVSWQVYQDKNNFDDNPLAWFEQYQNANESSPLAQKGLDYLGLDAFYDAAANGSLPEVSFIVGPKELSEHPPYMPKDGAWLQKKVVDSVVNSPKYKSSLLIISYDETGGFGDHVTPFHPPEGTPGEWLDDPYGLFGKIYTGPGFRVPFYMISPWTRGNRVFTERADHNSQILFLEQWLEARGYKNVKTDEMVHWRREHMSNLVNALDLDNPDYTIPGIPSAEEPATIAGHYVGTSNCEAAHAVNPRPDVPYGNQNKSDSLWFEDGFKECIGYLTEGRSLVFERNGWALTNPGHNKSHMTVTRATEKHDDIRQRWVIHYNDDEESQVFRISSSLDGRWIGQGGRLLPKSEDNRAADVKITFGGNGSGYQLEFADGHGVESVVTDSQSNMMLKDTDAGGFRVWSVTYH</sequence>
<dbReference type="PANTHER" id="PTHR31956:SF1">
    <property type="entry name" value="NON-SPECIFIC PHOSPHOLIPASE C1"/>
    <property type="match status" value="1"/>
</dbReference>
<keyword evidence="1" id="KW-0378">Hydrolase</keyword>
<dbReference type="CDD" id="cd16014">
    <property type="entry name" value="PLC"/>
    <property type="match status" value="1"/>
</dbReference>
<accession>A0A3A2Z687</accession>
<dbReference type="InterPro" id="IPR017850">
    <property type="entry name" value="Alkaline_phosphatase_core_sf"/>
</dbReference>
<feature type="chain" id="PRO_5017352624" evidence="2">
    <location>
        <begin position="22"/>
        <end position="627"/>
    </location>
</feature>
<dbReference type="EMBL" id="MVGC01000572">
    <property type="protein sequence ID" value="RJE18346.1"/>
    <property type="molecule type" value="Genomic_DNA"/>
</dbReference>
<organism evidence="3 4">
    <name type="scientific">Aspergillus sclerotialis</name>
    <dbReference type="NCBI Taxonomy" id="2070753"/>
    <lineage>
        <taxon>Eukaryota</taxon>
        <taxon>Fungi</taxon>
        <taxon>Dikarya</taxon>
        <taxon>Ascomycota</taxon>
        <taxon>Pezizomycotina</taxon>
        <taxon>Eurotiomycetes</taxon>
        <taxon>Eurotiomycetidae</taxon>
        <taxon>Eurotiales</taxon>
        <taxon>Aspergillaceae</taxon>
        <taxon>Aspergillus</taxon>
        <taxon>Aspergillus subgen. Polypaecilum</taxon>
    </lineage>
</organism>
<name>A0A3A2Z687_9EURO</name>
<keyword evidence="4" id="KW-1185">Reference proteome</keyword>
<dbReference type="Proteomes" id="UP000266188">
    <property type="component" value="Unassembled WGS sequence"/>
</dbReference>
<dbReference type="OrthoDB" id="5135119at2759"/>
<feature type="signal peptide" evidence="2">
    <location>
        <begin position="1"/>
        <end position="21"/>
    </location>
</feature>
<dbReference type="STRING" id="2070753.A0A3A2Z687"/>
<protein>
    <submittedName>
        <fullName evidence="3">Phospholipase C</fullName>
    </submittedName>
</protein>
<dbReference type="AlphaFoldDB" id="A0A3A2Z687"/>
<evidence type="ECO:0000256" key="2">
    <source>
        <dbReference type="SAM" id="SignalP"/>
    </source>
</evidence>
<keyword evidence="2" id="KW-0732">Signal</keyword>
<proteinExistence type="predicted"/>
<comment type="caution">
    <text evidence="3">The sequence shown here is derived from an EMBL/GenBank/DDBJ whole genome shotgun (WGS) entry which is preliminary data.</text>
</comment>
<reference evidence="4" key="1">
    <citation type="submission" date="2017-02" db="EMBL/GenBank/DDBJ databases">
        <authorList>
            <person name="Tafer H."/>
            <person name="Lopandic K."/>
        </authorList>
    </citation>
    <scope>NUCLEOTIDE SEQUENCE [LARGE SCALE GENOMIC DNA]</scope>
    <source>
        <strain evidence="4">CBS 366.77</strain>
    </source>
</reference>
<evidence type="ECO:0000313" key="3">
    <source>
        <dbReference type="EMBL" id="RJE18346.1"/>
    </source>
</evidence>
<evidence type="ECO:0000313" key="4">
    <source>
        <dbReference type="Proteomes" id="UP000266188"/>
    </source>
</evidence>
<dbReference type="InterPro" id="IPR007312">
    <property type="entry name" value="Phosphoesterase"/>
</dbReference>
<dbReference type="PANTHER" id="PTHR31956">
    <property type="entry name" value="NON-SPECIFIC PHOSPHOLIPASE C4-RELATED"/>
    <property type="match status" value="1"/>
</dbReference>
<dbReference type="GO" id="GO:0042578">
    <property type="term" value="F:phosphoric ester hydrolase activity"/>
    <property type="evidence" value="ECO:0007669"/>
    <property type="project" value="UniProtKB-ARBA"/>
</dbReference>
<evidence type="ECO:0000256" key="1">
    <source>
        <dbReference type="ARBA" id="ARBA00022801"/>
    </source>
</evidence>
<dbReference type="Pfam" id="PF04185">
    <property type="entry name" value="Phosphoesterase"/>
    <property type="match status" value="1"/>
</dbReference>